<accession>A0A9P4S292</accession>
<reference evidence="2" key="1">
    <citation type="journal article" date="2020" name="Stud. Mycol.">
        <title>101 Dothideomycetes genomes: a test case for predicting lifestyles and emergence of pathogens.</title>
        <authorList>
            <person name="Haridas S."/>
            <person name="Albert R."/>
            <person name="Binder M."/>
            <person name="Bloem J."/>
            <person name="Labutti K."/>
            <person name="Salamov A."/>
            <person name="Andreopoulos B."/>
            <person name="Baker S."/>
            <person name="Barry K."/>
            <person name="Bills G."/>
            <person name="Bluhm B."/>
            <person name="Cannon C."/>
            <person name="Castanera R."/>
            <person name="Culley D."/>
            <person name="Daum C."/>
            <person name="Ezra D."/>
            <person name="Gonzalez J."/>
            <person name="Henrissat B."/>
            <person name="Kuo A."/>
            <person name="Liang C."/>
            <person name="Lipzen A."/>
            <person name="Lutzoni F."/>
            <person name="Magnuson J."/>
            <person name="Mondo S."/>
            <person name="Nolan M."/>
            <person name="Ohm R."/>
            <person name="Pangilinan J."/>
            <person name="Park H.-J."/>
            <person name="Ramirez L."/>
            <person name="Alfaro M."/>
            <person name="Sun H."/>
            <person name="Tritt A."/>
            <person name="Yoshinaga Y."/>
            <person name="Zwiers L.-H."/>
            <person name="Turgeon B."/>
            <person name="Goodwin S."/>
            <person name="Spatafora J."/>
            <person name="Crous P."/>
            <person name="Grigoriev I."/>
        </authorList>
    </citation>
    <scope>NUCLEOTIDE SEQUENCE</scope>
    <source>
        <strain evidence="2">CBS 101060</strain>
    </source>
</reference>
<name>A0A9P4S292_9PEZI</name>
<feature type="compositionally biased region" description="Acidic residues" evidence="1">
    <location>
        <begin position="144"/>
        <end position="156"/>
    </location>
</feature>
<protein>
    <submittedName>
        <fullName evidence="2">Uncharacterized protein</fullName>
    </submittedName>
</protein>
<dbReference type="EMBL" id="MU006114">
    <property type="protein sequence ID" value="KAF2834834.1"/>
    <property type="molecule type" value="Genomic_DNA"/>
</dbReference>
<sequence length="165" mass="18518">MTANAGKEPSSKAAWSENEKLSFIFDLMDKACGPINWDLCPVPEGRSKVACQRLIQRMKEKLKNNMDENSDNNIDTEKTIATPKKRGPKPKKDGAATPRAAKMPKTPKSTKRARKSNERVDEEDKENDESPTKKIKEDVKNEPVDDEDLLGEFDADMGEKIELAI</sequence>
<dbReference type="AlphaFoldDB" id="A0A9P4S292"/>
<feature type="compositionally biased region" description="Basic and acidic residues" evidence="1">
    <location>
        <begin position="128"/>
        <end position="143"/>
    </location>
</feature>
<comment type="caution">
    <text evidence="2">The sequence shown here is derived from an EMBL/GenBank/DDBJ whole genome shotgun (WGS) entry which is preliminary data.</text>
</comment>
<evidence type="ECO:0000256" key="1">
    <source>
        <dbReference type="SAM" id="MobiDB-lite"/>
    </source>
</evidence>
<evidence type="ECO:0000313" key="3">
    <source>
        <dbReference type="Proteomes" id="UP000799429"/>
    </source>
</evidence>
<dbReference type="Proteomes" id="UP000799429">
    <property type="component" value="Unassembled WGS sequence"/>
</dbReference>
<gene>
    <name evidence="2" type="ORF">M501DRAFT_999858</name>
</gene>
<feature type="region of interest" description="Disordered" evidence="1">
    <location>
        <begin position="62"/>
        <end position="165"/>
    </location>
</feature>
<dbReference type="OrthoDB" id="5371646at2759"/>
<keyword evidence="3" id="KW-1185">Reference proteome</keyword>
<proteinExistence type="predicted"/>
<organism evidence="2 3">
    <name type="scientific">Patellaria atrata CBS 101060</name>
    <dbReference type="NCBI Taxonomy" id="1346257"/>
    <lineage>
        <taxon>Eukaryota</taxon>
        <taxon>Fungi</taxon>
        <taxon>Dikarya</taxon>
        <taxon>Ascomycota</taxon>
        <taxon>Pezizomycotina</taxon>
        <taxon>Dothideomycetes</taxon>
        <taxon>Dothideomycetes incertae sedis</taxon>
        <taxon>Patellariales</taxon>
        <taxon>Patellariaceae</taxon>
        <taxon>Patellaria</taxon>
    </lineage>
</organism>
<evidence type="ECO:0000313" key="2">
    <source>
        <dbReference type="EMBL" id="KAF2834834.1"/>
    </source>
</evidence>